<sequence length="109" mass="12926">MIKNKHIKKLLYIYRLLILRESAVYIRSSYARCFGKKFHLAYILLPLGRLRAAAMAGPRSGVALPCQTPFLEKYPYSIQKWLTLWGRRLERFWSEHFCTRKHSSHETVV</sequence>
<accession>A0A212L7R1</accession>
<dbReference type="AlphaFoldDB" id="A0A212L7R1"/>
<organism evidence="1">
    <name type="scientific">uncultured Desulfovibrio sp</name>
    <dbReference type="NCBI Taxonomy" id="167968"/>
    <lineage>
        <taxon>Bacteria</taxon>
        <taxon>Pseudomonadati</taxon>
        <taxon>Thermodesulfobacteriota</taxon>
        <taxon>Desulfovibrionia</taxon>
        <taxon>Desulfovibrionales</taxon>
        <taxon>Desulfovibrionaceae</taxon>
        <taxon>Desulfovibrio</taxon>
        <taxon>environmental samples</taxon>
    </lineage>
</organism>
<dbReference type="EMBL" id="FMJC01000002">
    <property type="protein sequence ID" value="SCM73545.1"/>
    <property type="molecule type" value="Genomic_DNA"/>
</dbReference>
<evidence type="ECO:0000313" key="1">
    <source>
        <dbReference type="EMBL" id="SCM73545.1"/>
    </source>
</evidence>
<reference evidence="1" key="1">
    <citation type="submission" date="2016-08" db="EMBL/GenBank/DDBJ databases">
        <authorList>
            <person name="Seilhamer J.J."/>
        </authorList>
    </citation>
    <scope>NUCLEOTIDE SEQUENCE</scope>
    <source>
        <strain evidence="1">86-1</strain>
    </source>
</reference>
<proteinExistence type="predicted"/>
<gene>
    <name evidence="1" type="ORF">KL86DES1_21362</name>
</gene>
<protein>
    <submittedName>
        <fullName evidence="1">Uncharacterized protein</fullName>
    </submittedName>
</protein>
<name>A0A212L7R1_9BACT</name>